<protein>
    <submittedName>
        <fullName evidence="2">Bis(5'-nucleosyl)-tetraphosphatase, symmetrical</fullName>
        <ecNumber evidence="2">3.6.1.41</ecNumber>
    </submittedName>
</protein>
<evidence type="ECO:0000313" key="2">
    <source>
        <dbReference type="EMBL" id="MPM35188.1"/>
    </source>
</evidence>
<comment type="caution">
    <text evidence="2">The sequence shown here is derived from an EMBL/GenBank/DDBJ whole genome shotgun (WGS) entry which is preliminary data.</text>
</comment>
<accession>A0A644Z4I9</accession>
<dbReference type="EC" id="3.6.1.41" evidence="2"/>
<keyword evidence="2" id="KW-0378">Hydrolase</keyword>
<dbReference type="PRINTS" id="PR00114">
    <property type="entry name" value="STPHPHTASE"/>
</dbReference>
<proteinExistence type="predicted"/>
<dbReference type="AlphaFoldDB" id="A0A644Z4I9"/>
<dbReference type="SUPFAM" id="SSF56300">
    <property type="entry name" value="Metallo-dependent phosphatases"/>
    <property type="match status" value="1"/>
</dbReference>
<evidence type="ECO:0000259" key="1">
    <source>
        <dbReference type="Pfam" id="PF00149"/>
    </source>
</evidence>
<name>A0A644Z4I9_9ZZZZ</name>
<dbReference type="GO" id="GO:0008803">
    <property type="term" value="F:bis(5'-nucleosyl)-tetraphosphatase (symmetrical) activity"/>
    <property type="evidence" value="ECO:0007669"/>
    <property type="project" value="UniProtKB-EC"/>
</dbReference>
<dbReference type="InterPro" id="IPR050126">
    <property type="entry name" value="Ap4A_hydrolase"/>
</dbReference>
<gene>
    <name evidence="2" type="primary">apaH_4</name>
    <name evidence="2" type="ORF">SDC9_81778</name>
</gene>
<dbReference type="Pfam" id="PF00149">
    <property type="entry name" value="Metallophos"/>
    <property type="match status" value="1"/>
</dbReference>
<dbReference type="PANTHER" id="PTHR42850:SF7">
    <property type="entry name" value="BIS(5'-NUCLEOSYL)-TETRAPHOSPHATASE PRPE [ASYMMETRICAL]"/>
    <property type="match status" value="1"/>
</dbReference>
<dbReference type="InterPro" id="IPR006186">
    <property type="entry name" value="Ser/Thr-sp_prot-phosphatase"/>
</dbReference>
<sequence>MSLIQALPDGPLDIIGDIHGEFQALTALLQHLGYDAQGRHPQGRTLVFVGDFCDRGPDSPAVLALAQRLIESGRAVAVIGNHEINLLREDVKDGSGWFFDERIERDNAKYAPYQRPDAAQRESIVRLLGTLPIALERDDLRVIHAAWCPEQIAMARALPMGSVRGEYDHWEEEATRKAIATRLKERMQDERVLWPHDLEDGERKPPFLAAHSENESNKQMLNPLKVLTSGVERRGSDPFYAGGKWRFVERVAWWDEYGDSIPVVVGHYWRRLNAIDRSQLGKGDQDLFKDIAPLAWHGLHGNVFCVDYSVGARWTARLKGRAPERDFKLAALRWPERLLQFDDGVALPTVGFGNEQIPRAA</sequence>
<organism evidence="2">
    <name type="scientific">bioreactor metagenome</name>
    <dbReference type="NCBI Taxonomy" id="1076179"/>
    <lineage>
        <taxon>unclassified sequences</taxon>
        <taxon>metagenomes</taxon>
        <taxon>ecological metagenomes</taxon>
    </lineage>
</organism>
<feature type="domain" description="Calcineurin-like phosphoesterase" evidence="1">
    <location>
        <begin position="12"/>
        <end position="120"/>
    </location>
</feature>
<dbReference type="PANTHER" id="PTHR42850">
    <property type="entry name" value="METALLOPHOSPHOESTERASE"/>
    <property type="match status" value="1"/>
</dbReference>
<reference evidence="2" key="1">
    <citation type="submission" date="2019-08" db="EMBL/GenBank/DDBJ databases">
        <authorList>
            <person name="Kucharzyk K."/>
            <person name="Murdoch R.W."/>
            <person name="Higgins S."/>
            <person name="Loffler F."/>
        </authorList>
    </citation>
    <scope>NUCLEOTIDE SEQUENCE</scope>
</reference>
<dbReference type="EMBL" id="VSSQ01007205">
    <property type="protein sequence ID" value="MPM35188.1"/>
    <property type="molecule type" value="Genomic_DNA"/>
</dbReference>
<dbReference type="Gene3D" id="3.60.21.10">
    <property type="match status" value="1"/>
</dbReference>
<dbReference type="InterPro" id="IPR004843">
    <property type="entry name" value="Calcineurin-like_PHP"/>
</dbReference>
<dbReference type="GO" id="GO:0016791">
    <property type="term" value="F:phosphatase activity"/>
    <property type="evidence" value="ECO:0007669"/>
    <property type="project" value="TreeGrafter"/>
</dbReference>
<dbReference type="GO" id="GO:0005737">
    <property type="term" value="C:cytoplasm"/>
    <property type="evidence" value="ECO:0007669"/>
    <property type="project" value="TreeGrafter"/>
</dbReference>
<dbReference type="InterPro" id="IPR029052">
    <property type="entry name" value="Metallo-depent_PP-like"/>
</dbReference>